<reference evidence="1 2" key="1">
    <citation type="submission" date="2018-08" db="EMBL/GenBank/DDBJ databases">
        <title>A genome reference for cultivated species of the human gut microbiota.</title>
        <authorList>
            <person name="Zou Y."/>
            <person name="Xue W."/>
            <person name="Luo G."/>
        </authorList>
    </citation>
    <scope>NUCLEOTIDE SEQUENCE [LARGE SCALE GENOMIC DNA]</scope>
    <source>
        <strain evidence="1 2">TF11-7</strain>
    </source>
</reference>
<keyword evidence="1" id="KW-0808">Transferase</keyword>
<dbReference type="Pfam" id="PF13692">
    <property type="entry name" value="Glyco_trans_1_4"/>
    <property type="match status" value="1"/>
</dbReference>
<comment type="caution">
    <text evidence="1">The sequence shown here is derived from an EMBL/GenBank/DDBJ whole genome shotgun (WGS) entry which is preliminary data.</text>
</comment>
<protein>
    <submittedName>
        <fullName evidence="1">Glycosyltransferase family 1 protein</fullName>
    </submittedName>
</protein>
<dbReference type="SUPFAM" id="SSF53756">
    <property type="entry name" value="UDP-Glycosyltransferase/glycogen phosphorylase"/>
    <property type="match status" value="1"/>
</dbReference>
<dbReference type="PANTHER" id="PTHR12526">
    <property type="entry name" value="GLYCOSYLTRANSFERASE"/>
    <property type="match status" value="1"/>
</dbReference>
<dbReference type="GO" id="GO:0016740">
    <property type="term" value="F:transferase activity"/>
    <property type="evidence" value="ECO:0007669"/>
    <property type="project" value="UniProtKB-KW"/>
</dbReference>
<dbReference type="EMBL" id="QSQN01000001">
    <property type="protein sequence ID" value="RGK42980.1"/>
    <property type="molecule type" value="Genomic_DNA"/>
</dbReference>
<dbReference type="AlphaFoldDB" id="A0A3E4LZS7"/>
<organism evidence="1 2">
    <name type="scientific">[Ruminococcus] lactaris</name>
    <dbReference type="NCBI Taxonomy" id="46228"/>
    <lineage>
        <taxon>Bacteria</taxon>
        <taxon>Bacillati</taxon>
        <taxon>Bacillota</taxon>
        <taxon>Clostridia</taxon>
        <taxon>Lachnospirales</taxon>
        <taxon>Lachnospiraceae</taxon>
        <taxon>Mediterraneibacter</taxon>
    </lineage>
</organism>
<evidence type="ECO:0000313" key="1">
    <source>
        <dbReference type="EMBL" id="RGK42980.1"/>
    </source>
</evidence>
<gene>
    <name evidence="1" type="ORF">DXD17_00320</name>
</gene>
<name>A0A3E4LZS7_9FIRM</name>
<sequence>MSELIGKIKEKGIRQSVRMISVKMKKQEKWDVKNLRGKRKNAIDKLLSREFDTVIIFENHFGFYNIMLQRPQHLTKKLADERTLVLYNSYYDVDYKNPSRITRVAGNCFVLDLYYYRNEILRQLRQKRADSYLMVYSTDTVPMSRIRQYQQEGFKILYEYVDDINPDLIAPGRLDMILERHESLIKDPATYVIATATRLYENVRKINPAAKAALISNGAECEKFPPDQKTGEKEYLSWLRPDSVKAGYYGAMASWVDYDLLKALADHPEIQIILIGIEHDASLQESGILEYKNVRFLGKRPYEELAGYAHFFDVCMIPFVVNDITESTSPVKLFEYMAMGKPVVATPLPECKKYELVKIADTKEDFVEDVLKLAEKGKSEDFQSRLMECARANDWKAKAAELKDFIKEGRMPDSMKKELKNER</sequence>
<dbReference type="Proteomes" id="UP000260793">
    <property type="component" value="Unassembled WGS sequence"/>
</dbReference>
<dbReference type="Gene3D" id="3.40.50.2000">
    <property type="entry name" value="Glycogen Phosphorylase B"/>
    <property type="match status" value="1"/>
</dbReference>
<dbReference type="RefSeq" id="WP_117687505.1">
    <property type="nucleotide sequence ID" value="NZ_JAJBRQ010000001.1"/>
</dbReference>
<proteinExistence type="predicted"/>
<evidence type="ECO:0000313" key="2">
    <source>
        <dbReference type="Proteomes" id="UP000260793"/>
    </source>
</evidence>
<accession>A0A3E4LZS7</accession>